<evidence type="ECO:0000256" key="1">
    <source>
        <dbReference type="ARBA" id="ARBA00022598"/>
    </source>
</evidence>
<dbReference type="Gene3D" id="2.30.30.100">
    <property type="match status" value="1"/>
</dbReference>
<dbReference type="SUPFAM" id="SSF50037">
    <property type="entry name" value="C-terminal domain of transcriptional repressors"/>
    <property type="match status" value="1"/>
</dbReference>
<dbReference type="PROSITE" id="PS51733">
    <property type="entry name" value="BPL_LPL_CATALYTIC"/>
    <property type="match status" value="1"/>
</dbReference>
<reference evidence="7 8" key="1">
    <citation type="submission" date="2019-06" db="EMBL/GenBank/DDBJ databases">
        <title>Whole genome shotgun sequence of Glutamicibacter nicotianae NBRC 14234.</title>
        <authorList>
            <person name="Hosoyama A."/>
            <person name="Uohara A."/>
            <person name="Ohji S."/>
            <person name="Ichikawa N."/>
        </authorList>
    </citation>
    <scope>NUCLEOTIDE SEQUENCE [LARGE SCALE GENOMIC DNA]</scope>
    <source>
        <strain evidence="7 8">NBRC 14234</strain>
    </source>
</reference>
<dbReference type="InterPro" id="IPR003142">
    <property type="entry name" value="BPL_C"/>
</dbReference>
<evidence type="ECO:0000256" key="3">
    <source>
        <dbReference type="ARBA" id="ARBA00022840"/>
    </source>
</evidence>
<evidence type="ECO:0000256" key="2">
    <source>
        <dbReference type="ARBA" id="ARBA00022741"/>
    </source>
</evidence>
<accession>A0ABQ0RP08</accession>
<dbReference type="Proteomes" id="UP000316242">
    <property type="component" value="Unassembled WGS sequence"/>
</dbReference>
<gene>
    <name evidence="7" type="ORF">ANI01nite_27420</name>
</gene>
<evidence type="ECO:0000313" key="8">
    <source>
        <dbReference type="Proteomes" id="UP000316242"/>
    </source>
</evidence>
<dbReference type="InterPro" id="IPR045864">
    <property type="entry name" value="aa-tRNA-synth_II/BPL/LPL"/>
</dbReference>
<dbReference type="InterPro" id="IPR008988">
    <property type="entry name" value="Transcriptional_repressor_C"/>
</dbReference>
<evidence type="ECO:0000259" key="6">
    <source>
        <dbReference type="PROSITE" id="PS51733"/>
    </source>
</evidence>
<dbReference type="GO" id="GO:0016874">
    <property type="term" value="F:ligase activity"/>
    <property type="evidence" value="ECO:0007669"/>
    <property type="project" value="UniProtKB-KW"/>
</dbReference>
<keyword evidence="8" id="KW-1185">Reference proteome</keyword>
<comment type="caution">
    <text evidence="7">The sequence shown here is derived from an EMBL/GenBank/DDBJ whole genome shotgun (WGS) entry which is preliminary data.</text>
</comment>
<dbReference type="Pfam" id="PF03099">
    <property type="entry name" value="BPL_LplA_LipB"/>
    <property type="match status" value="1"/>
</dbReference>
<evidence type="ECO:0000256" key="4">
    <source>
        <dbReference type="ARBA" id="ARBA00023267"/>
    </source>
</evidence>
<keyword evidence="3" id="KW-0067">ATP-binding</keyword>
<feature type="domain" description="BPL/LPL catalytic" evidence="6">
    <location>
        <begin position="19"/>
        <end position="204"/>
    </location>
</feature>
<evidence type="ECO:0000313" key="7">
    <source>
        <dbReference type="EMBL" id="GEC13539.1"/>
    </source>
</evidence>
<keyword evidence="1 7" id="KW-0436">Ligase</keyword>
<dbReference type="NCBIfam" id="TIGR00121">
    <property type="entry name" value="birA_ligase"/>
    <property type="match status" value="1"/>
</dbReference>
<protein>
    <recommendedName>
        <fullName evidence="5">biotin--[biotin carboxyl-carrier protein] ligase</fullName>
        <ecNumber evidence="5">6.3.4.15</ecNumber>
    </recommendedName>
</protein>
<dbReference type="SUPFAM" id="SSF55681">
    <property type="entry name" value="Class II aaRS and biotin synthetases"/>
    <property type="match status" value="1"/>
</dbReference>
<evidence type="ECO:0000256" key="5">
    <source>
        <dbReference type="ARBA" id="ARBA00024227"/>
    </source>
</evidence>
<dbReference type="CDD" id="cd16442">
    <property type="entry name" value="BPL"/>
    <property type="match status" value="1"/>
</dbReference>
<organism evidence="7 8">
    <name type="scientific">Glutamicibacter nicotianae</name>
    <name type="common">Arthrobacter nicotianae</name>
    <dbReference type="NCBI Taxonomy" id="37929"/>
    <lineage>
        <taxon>Bacteria</taxon>
        <taxon>Bacillati</taxon>
        <taxon>Actinomycetota</taxon>
        <taxon>Actinomycetes</taxon>
        <taxon>Micrococcales</taxon>
        <taxon>Micrococcaceae</taxon>
        <taxon>Glutamicibacter</taxon>
    </lineage>
</organism>
<dbReference type="InterPro" id="IPR004408">
    <property type="entry name" value="Biotin_CoA_COase_ligase"/>
</dbReference>
<dbReference type="PANTHER" id="PTHR12835">
    <property type="entry name" value="BIOTIN PROTEIN LIGASE"/>
    <property type="match status" value="1"/>
</dbReference>
<keyword evidence="2" id="KW-0547">Nucleotide-binding</keyword>
<name>A0ABQ0RP08_GLUNI</name>
<dbReference type="RefSeq" id="WP_170214657.1">
    <property type="nucleotide sequence ID" value="NZ_BAAAWM010000001.1"/>
</dbReference>
<dbReference type="PANTHER" id="PTHR12835:SF5">
    <property type="entry name" value="BIOTIN--PROTEIN LIGASE"/>
    <property type="match status" value="1"/>
</dbReference>
<dbReference type="EC" id="6.3.4.15" evidence="5"/>
<dbReference type="Gene3D" id="3.30.930.10">
    <property type="entry name" value="Bira Bifunctional Protein, Domain 2"/>
    <property type="match status" value="1"/>
</dbReference>
<dbReference type="InterPro" id="IPR004143">
    <property type="entry name" value="BPL_LPL_catalytic"/>
</dbReference>
<keyword evidence="4" id="KW-0092">Biotin</keyword>
<dbReference type="EMBL" id="BJNE01000015">
    <property type="protein sequence ID" value="GEC13539.1"/>
    <property type="molecule type" value="Genomic_DNA"/>
</dbReference>
<dbReference type="Pfam" id="PF02237">
    <property type="entry name" value="BPL_C"/>
    <property type="match status" value="1"/>
</dbReference>
<sequence>MENPYGTDRAVLDPRIFNELTAPLDLGLVNLKPTSGSTNTELAQLASTGEAGHLSVYYTEHQQAGKGRLGREWVTPAGSSLTVSVLAVPGPGFPPESLSWYTMLAALAWSRAAENTCGVPLGIKWPNDLLAGEQKVCGILAQMVPAGNGYGVVVGTGINVNQSREELPVATATSLRLAGAKNLNRTELLAEYLKQFAALDRGFRQVGGMAQMPLPGNNGKSLHQLVSAKLATLGHDVRVEFPDGSTLVGTAVELGTDGSLVLEHGTGQREHVLAGDVHHVRRADGKYA</sequence>
<proteinExistence type="predicted"/>